<dbReference type="GO" id="GO:0006098">
    <property type="term" value="P:pentose-phosphate shunt"/>
    <property type="evidence" value="ECO:0007669"/>
    <property type="project" value="UniProtKB-UniPathway"/>
</dbReference>
<dbReference type="InterPro" id="IPR006148">
    <property type="entry name" value="Glc/Gal-6P_isomerase"/>
</dbReference>
<evidence type="ECO:0000313" key="10">
    <source>
        <dbReference type="Proteomes" id="UP000593758"/>
    </source>
</evidence>
<dbReference type="UniPathway" id="UPA00115">
    <property type="reaction ID" value="UER00409"/>
</dbReference>
<comment type="pathway">
    <text evidence="3 7">Carbohydrate degradation; pentose phosphate pathway; D-ribulose 5-phosphate from D-glucose 6-phosphate (oxidative stage): step 2/3.</text>
</comment>
<dbReference type="Proteomes" id="UP000593758">
    <property type="component" value="Chromosome"/>
</dbReference>
<reference evidence="9 10" key="1">
    <citation type="submission" date="2020-10" db="EMBL/GenBank/DDBJ databases">
        <title>Haloactinobacterium sp. RN3S43, a bacterium isolated from saline soil.</title>
        <authorList>
            <person name="Sun J.-Q."/>
        </authorList>
    </citation>
    <scope>NUCLEOTIDE SEQUENCE [LARGE SCALE GENOMIC DNA]</scope>
    <source>
        <strain evidence="9 10">RN3S43</strain>
    </source>
</reference>
<dbReference type="InterPro" id="IPR037171">
    <property type="entry name" value="NagB/RpiA_transferase-like"/>
</dbReference>
<dbReference type="NCBIfam" id="TIGR01198">
    <property type="entry name" value="pgl"/>
    <property type="match status" value="1"/>
</dbReference>
<accession>A0A7M1T055</accession>
<dbReference type="CDD" id="cd01400">
    <property type="entry name" value="6PGL"/>
    <property type="match status" value="1"/>
</dbReference>
<comment type="similarity">
    <text evidence="4 7">Belongs to the glucosamine/galactosamine-6-phosphate isomerase family. 6-phosphogluconolactonase subfamily.</text>
</comment>
<evidence type="ECO:0000256" key="5">
    <source>
        <dbReference type="ARBA" id="ARBA00013198"/>
    </source>
</evidence>
<dbReference type="GO" id="GO:0005975">
    <property type="term" value="P:carbohydrate metabolic process"/>
    <property type="evidence" value="ECO:0007669"/>
    <property type="project" value="UniProtKB-UniRule"/>
</dbReference>
<dbReference type="Gene3D" id="3.40.50.1360">
    <property type="match status" value="1"/>
</dbReference>
<name>A0A7M1T055_9MICO</name>
<gene>
    <name evidence="7 9" type="primary">pgl</name>
    <name evidence="9" type="ORF">IM660_09130</name>
</gene>
<evidence type="ECO:0000256" key="3">
    <source>
        <dbReference type="ARBA" id="ARBA00004961"/>
    </source>
</evidence>
<evidence type="ECO:0000259" key="8">
    <source>
        <dbReference type="Pfam" id="PF01182"/>
    </source>
</evidence>
<dbReference type="InterPro" id="IPR039104">
    <property type="entry name" value="6PGL"/>
</dbReference>
<keyword evidence="7 9" id="KW-0378">Hydrolase</keyword>
<organism evidence="9 10">
    <name type="scientific">Ruania alkalisoli</name>
    <dbReference type="NCBI Taxonomy" id="2779775"/>
    <lineage>
        <taxon>Bacteria</taxon>
        <taxon>Bacillati</taxon>
        <taxon>Actinomycetota</taxon>
        <taxon>Actinomycetes</taxon>
        <taxon>Micrococcales</taxon>
        <taxon>Ruaniaceae</taxon>
        <taxon>Ruania</taxon>
    </lineage>
</organism>
<protein>
    <recommendedName>
        <fullName evidence="6 7">6-phosphogluconolactonase</fullName>
        <shortName evidence="7">6PGL</shortName>
        <ecNumber evidence="5 7">3.1.1.31</ecNumber>
    </recommendedName>
</protein>
<comment type="function">
    <text evidence="2 7">Hydrolysis of 6-phosphogluconolactone to 6-phosphogluconate.</text>
</comment>
<sequence>MTGQRAVLVHPTAQALARATAARLLLALADAQALRSPIHLAIAGGSVGTQVLAEVATSPLLENVDLSGLHVWWVDERFVPCGDPDRNEGQATEVLFGGLDIPAENVHRMPTSDHASDPDAAAADYATELTAFAAASPDRAELPASVGTPEFDVVLLGMGPDGHIASLFPGHGTVRITDRSVIGVSDSPKPPPRRISLTVPALTHARQVWVVAAGAAKADAVARALGGAEPDEVPAAAAAGRDVTLWLLDAEAAGR</sequence>
<evidence type="ECO:0000256" key="1">
    <source>
        <dbReference type="ARBA" id="ARBA00000832"/>
    </source>
</evidence>
<dbReference type="PANTHER" id="PTHR11054">
    <property type="entry name" value="6-PHOSPHOGLUCONOLACTONASE"/>
    <property type="match status" value="1"/>
</dbReference>
<proteinExistence type="inferred from homology"/>
<keyword evidence="10" id="KW-1185">Reference proteome</keyword>
<dbReference type="RefSeq" id="WP_193499000.1">
    <property type="nucleotide sequence ID" value="NZ_CP063169.1"/>
</dbReference>
<evidence type="ECO:0000256" key="2">
    <source>
        <dbReference type="ARBA" id="ARBA00002681"/>
    </source>
</evidence>
<evidence type="ECO:0000256" key="4">
    <source>
        <dbReference type="ARBA" id="ARBA00010662"/>
    </source>
</evidence>
<evidence type="ECO:0000256" key="7">
    <source>
        <dbReference type="RuleBase" id="RU365095"/>
    </source>
</evidence>
<dbReference type="AlphaFoldDB" id="A0A7M1T055"/>
<dbReference type="KEGG" id="halt:IM660_09130"/>
<dbReference type="SUPFAM" id="SSF100950">
    <property type="entry name" value="NagB/RpiA/CoA transferase-like"/>
    <property type="match status" value="1"/>
</dbReference>
<dbReference type="Pfam" id="PF01182">
    <property type="entry name" value="Glucosamine_iso"/>
    <property type="match status" value="1"/>
</dbReference>
<evidence type="ECO:0000256" key="6">
    <source>
        <dbReference type="ARBA" id="ARBA00020337"/>
    </source>
</evidence>
<dbReference type="GO" id="GO:0017057">
    <property type="term" value="F:6-phosphogluconolactonase activity"/>
    <property type="evidence" value="ECO:0007669"/>
    <property type="project" value="UniProtKB-UniRule"/>
</dbReference>
<evidence type="ECO:0000313" key="9">
    <source>
        <dbReference type="EMBL" id="QOR72362.1"/>
    </source>
</evidence>
<comment type="catalytic activity">
    <reaction evidence="1 7">
        <text>6-phospho-D-glucono-1,5-lactone + H2O = 6-phospho-D-gluconate + H(+)</text>
        <dbReference type="Rhea" id="RHEA:12556"/>
        <dbReference type="ChEBI" id="CHEBI:15377"/>
        <dbReference type="ChEBI" id="CHEBI:15378"/>
        <dbReference type="ChEBI" id="CHEBI:57955"/>
        <dbReference type="ChEBI" id="CHEBI:58759"/>
        <dbReference type="EC" id="3.1.1.31"/>
    </reaction>
</comment>
<dbReference type="PANTHER" id="PTHR11054:SF0">
    <property type="entry name" value="6-PHOSPHOGLUCONOLACTONASE"/>
    <property type="match status" value="1"/>
</dbReference>
<dbReference type="InterPro" id="IPR005900">
    <property type="entry name" value="6-phosphogluconolactonase_DevB"/>
</dbReference>
<dbReference type="EC" id="3.1.1.31" evidence="5 7"/>
<dbReference type="EMBL" id="CP063169">
    <property type="protein sequence ID" value="QOR72362.1"/>
    <property type="molecule type" value="Genomic_DNA"/>
</dbReference>
<feature type="domain" description="Glucosamine/galactosamine-6-phosphate isomerase" evidence="8">
    <location>
        <begin position="12"/>
        <end position="246"/>
    </location>
</feature>